<dbReference type="InterPro" id="IPR045055">
    <property type="entry name" value="DNA2/NAM7-like"/>
</dbReference>
<feature type="coiled-coil region" evidence="5">
    <location>
        <begin position="1515"/>
        <end position="1546"/>
    </location>
</feature>
<evidence type="ECO:0000313" key="6">
    <source>
        <dbReference type="EMBL" id="QNU68668.1"/>
    </source>
</evidence>
<feature type="coiled-coil region" evidence="5">
    <location>
        <begin position="503"/>
        <end position="537"/>
    </location>
</feature>
<evidence type="ECO:0000256" key="2">
    <source>
        <dbReference type="ARBA" id="ARBA00022723"/>
    </source>
</evidence>
<proteinExistence type="predicted"/>
<name>A0A4U7JKE8_9FIRM</name>
<keyword evidence="3" id="KW-0249">Electron transport</keyword>
<dbReference type="PANTHER" id="PTHR10887:SF495">
    <property type="entry name" value="HELICASE SENATAXIN ISOFORM X1-RELATED"/>
    <property type="match status" value="1"/>
</dbReference>
<dbReference type="Gene3D" id="2.20.28.10">
    <property type="match status" value="1"/>
</dbReference>
<evidence type="ECO:0000256" key="3">
    <source>
        <dbReference type="ARBA" id="ARBA00022982"/>
    </source>
</evidence>
<accession>A0A4U7JKE8</accession>
<dbReference type="InterPro" id="IPR024935">
    <property type="entry name" value="Rubredoxin_dom"/>
</dbReference>
<organism evidence="6 7">
    <name type="scientific">Ruminiclostridium herbifermentans</name>
    <dbReference type="NCBI Taxonomy" id="2488810"/>
    <lineage>
        <taxon>Bacteria</taxon>
        <taxon>Bacillati</taxon>
        <taxon>Bacillota</taxon>
        <taxon>Clostridia</taxon>
        <taxon>Eubacteriales</taxon>
        <taxon>Oscillospiraceae</taxon>
        <taxon>Ruminiclostridium</taxon>
    </lineage>
</organism>
<reference evidence="6 7" key="1">
    <citation type="submission" date="2020-09" db="EMBL/GenBank/DDBJ databases">
        <title>Characterization and genome sequencing of Ruminiclostridium sp. nov. MA18.</title>
        <authorList>
            <person name="Rettenmaier R."/>
            <person name="Kowollik M.-L."/>
            <person name="Liebl W."/>
            <person name="Zverlov V."/>
        </authorList>
    </citation>
    <scope>NUCLEOTIDE SEQUENCE [LARGE SCALE GENOMIC DNA]</scope>
    <source>
        <strain evidence="6 7">MA18</strain>
    </source>
</reference>
<dbReference type="InterPro" id="IPR027417">
    <property type="entry name" value="P-loop_NTPase"/>
</dbReference>
<dbReference type="Pfam" id="PF00301">
    <property type="entry name" value="Rubredoxin"/>
    <property type="match status" value="1"/>
</dbReference>
<evidence type="ECO:0000256" key="5">
    <source>
        <dbReference type="SAM" id="Coils"/>
    </source>
</evidence>
<dbReference type="InterPro" id="IPR047187">
    <property type="entry name" value="SF1_C_Upf1"/>
</dbReference>
<keyword evidence="5" id="KW-0175">Coiled coil</keyword>
<evidence type="ECO:0000313" key="7">
    <source>
        <dbReference type="Proteomes" id="UP000306409"/>
    </source>
</evidence>
<dbReference type="InterPro" id="IPR041677">
    <property type="entry name" value="DNA2/NAM7_AAA_11"/>
</dbReference>
<dbReference type="PROSITE" id="PS50903">
    <property type="entry name" value="RUBREDOXIN_LIKE"/>
    <property type="match status" value="1"/>
</dbReference>
<dbReference type="Proteomes" id="UP000306409">
    <property type="component" value="Chromosome"/>
</dbReference>
<keyword evidence="4" id="KW-0408">Iron</keyword>
<dbReference type="PANTHER" id="PTHR10887">
    <property type="entry name" value="DNA2/NAM7 HELICASE FAMILY"/>
    <property type="match status" value="1"/>
</dbReference>
<dbReference type="Pfam" id="PF18741">
    <property type="entry name" value="MTES_1575"/>
    <property type="match status" value="1"/>
</dbReference>
<dbReference type="OrthoDB" id="9757917at2"/>
<evidence type="ECO:0000256" key="4">
    <source>
        <dbReference type="ARBA" id="ARBA00023004"/>
    </source>
</evidence>
<dbReference type="GO" id="GO:0005506">
    <property type="term" value="F:iron ion binding"/>
    <property type="evidence" value="ECO:0007669"/>
    <property type="project" value="InterPro"/>
</dbReference>
<dbReference type="EMBL" id="CP061336">
    <property type="protein sequence ID" value="QNU68668.1"/>
    <property type="molecule type" value="Genomic_DNA"/>
</dbReference>
<dbReference type="CDD" id="cd00730">
    <property type="entry name" value="rubredoxin"/>
    <property type="match status" value="1"/>
</dbReference>
<sequence length="1739" mass="200962">MAHINNIFNFLKDYNELSNPVITEIEKQKWSIKLSNLPQITEIWSIYDTQDFDGLKILEVKRPVLEPCPAPNDLLIEWLIGDWKKLNTKTIQYKEVMTKEVKFARYICKNCSWVYNPQQFNQEGKTTVANDFNSVSENWVCPECGAKKTNFKYLDEVICSTKEKFIDLDARVDLYNEWTKKRNRWRTQEIPKEQGLILYNNLFKLYSDIKKESESIELLLGDGHIYWNTDLRIIDHPVLLQKVQLIFNPDKPSFTVKCDELKTELYTPMLRVIPTINQKVLSQVIQDIEVNNYHIADTSNTCALFQRLINVVDEKGKLVEVFENGYNGPVIMSNPILFLRKRTLGFSSFIDNIISDIENKPDIELPDFFENIIGNHKEHNEANVIDEDWNQSGIDQDILLTLPANNEQLKIIKYINNYGAVLVQGPPGTGKTHTIANLIGHLLSQGNSVLVTSHTEKALTVLKEKVYKDQYNKEVNLQNLCISLLSTSSQKQEMDDAINEIEIKSTSLDLHESKNKIERLHNERNELINKSKAKSQELLQIRSLEYKDIVFANQTITPIDAAKFINSGQGKFDYIPGKTKDDTVGLPLSMEDLNTLYHSNQQITLEEDKLLSKNLPTLESLWSIDDFKNSVDEYLRYSEELMGWNPKLVLKDNIEENILSNLLETAIEIGYSLTNMENYQSTIIEKSIKDSIYCTFWETAFEEFDVLIEYYDRYRKLRFENDYNIPSKIVTYESISILNEIIDSGKEAPVTLVTMITKPKWKKLKDEITNDGKVIENRVDFENVKFIINYELQKTKILKKFNKLLSKVSENAILTIDNFEEKVKQKRNKIFSSLSWYKNVWLNFTRELYDICSNKAKFEEINVIEIEKPIESISLLLNNIFIPDLDKRRKFELLGKIKNDWTQYANYLNEYKEYGQPFIDLIQAIINKDTNTYTMAYGMLSSVLAKKDIYLERSNLLRKLEIIAPDWGEAIRSRDGIHGDCMLPENIELAWKWRQLSNQIARIDSYDANAIQKELSKINELLMSNARTLAFEKAWYQKIKNISVVQTQAIEGWRATIKLFGKGTGKTAPALIKEARELMPLCQTAIPVWIMPLNRVVENFDPRKNKFDVVIIDEASQAGILALAALYLGKKVIIVGDDEQVSPDTVGIKIEEVGALIEQHLQGIPNKHLFNGKISIYDIAKTSGFKPIMLTEHFRCLPEIIEFSNQLSYNGRIKPLRDGSKVKTKPALIEYRVPNAYKSSNKVNKVEAEHIASLICACCEEEVYKNKTIGVISLLGHEQSYEIDRFLQVNLDPKEYENRKIQCATASQFQGDERDIIFLSIVEGPSEKDGPVRLLSEDGNNDINRKKYNVAASRAKDQMWVVHSLNPEIDLKPNDIRLRLIRHAINPSIDKKIEIINRAESDFEKEVINVLVNHGYKVIPQWNVGAYRIDIVIEDGDKNIALECDGEKWHTQDNLPNDLKRQAILERLGWKFIRIRGSEFYRAPEETMELVFKELESYGIRPNYLSDDIDDKTKISMENEIIDRIKRRAEQIRREWHEKIINYETEQSGEFGAIKIKEDVFTGETIERDNITHKYNIKKYTDIPYGKSEMTNSSEVDTKTNDIKLEQLPLELPLDNLDLQLSIEHIAASRLNSLYNKESLHNNQSKIEASTLVGKKEIISKDNLLEFESSSNNRDIYKILKDKGFEVIDNRAKGGALWVVGGKQLEKELKNYSKLGFFFTYSEKGGRATGHKSAWYCKN</sequence>
<dbReference type="Pfam" id="PF13086">
    <property type="entry name" value="AAA_11"/>
    <property type="match status" value="2"/>
</dbReference>
<evidence type="ECO:0000256" key="1">
    <source>
        <dbReference type="ARBA" id="ARBA00022448"/>
    </source>
</evidence>
<dbReference type="InterPro" id="IPR011335">
    <property type="entry name" value="Restrct_endonuc-II-like"/>
</dbReference>
<dbReference type="RefSeq" id="WP_137696103.1">
    <property type="nucleotide sequence ID" value="NZ_CP061336.1"/>
</dbReference>
<dbReference type="InterPro" id="IPR024934">
    <property type="entry name" value="Rubredoxin-like_dom"/>
</dbReference>
<keyword evidence="7" id="KW-1185">Reference proteome</keyword>
<keyword evidence="1" id="KW-0813">Transport</keyword>
<dbReference type="InterPro" id="IPR049468">
    <property type="entry name" value="Restrct_endonuc-II-like_dom"/>
</dbReference>
<dbReference type="CDD" id="cd18808">
    <property type="entry name" value="SF1_C_Upf1"/>
    <property type="match status" value="1"/>
</dbReference>
<keyword evidence="2" id="KW-0479">Metal-binding</keyword>
<dbReference type="Gene3D" id="3.40.960.10">
    <property type="entry name" value="VSR Endonuclease"/>
    <property type="match status" value="1"/>
</dbReference>
<dbReference type="KEGG" id="rher:EHE19_009855"/>
<dbReference type="Pfam" id="PF13087">
    <property type="entry name" value="AAA_12"/>
    <property type="match status" value="1"/>
</dbReference>
<dbReference type="SUPFAM" id="SSF57802">
    <property type="entry name" value="Rubredoxin-like"/>
    <property type="match status" value="1"/>
</dbReference>
<dbReference type="InterPro" id="IPR041679">
    <property type="entry name" value="DNA2/NAM7-like_C"/>
</dbReference>
<gene>
    <name evidence="6" type="ORF">EHE19_009855</name>
</gene>
<dbReference type="GO" id="GO:0004386">
    <property type="term" value="F:helicase activity"/>
    <property type="evidence" value="ECO:0007669"/>
    <property type="project" value="InterPro"/>
</dbReference>
<protein>
    <submittedName>
        <fullName evidence="6">AAA family ATPase</fullName>
    </submittedName>
</protein>
<dbReference type="SUPFAM" id="SSF52540">
    <property type="entry name" value="P-loop containing nucleoside triphosphate hydrolases"/>
    <property type="match status" value="1"/>
</dbReference>
<dbReference type="SUPFAM" id="SSF52980">
    <property type="entry name" value="Restriction endonuclease-like"/>
    <property type="match status" value="1"/>
</dbReference>
<dbReference type="Gene3D" id="3.40.50.300">
    <property type="entry name" value="P-loop containing nucleotide triphosphate hydrolases"/>
    <property type="match status" value="3"/>
</dbReference>
<dbReference type="InterPro" id="IPR018527">
    <property type="entry name" value="Rubredoxin_Fe_BS"/>
</dbReference>
<dbReference type="PROSITE" id="PS00202">
    <property type="entry name" value="RUBREDOXIN"/>
    <property type="match status" value="1"/>
</dbReference>